<keyword evidence="5 8" id="KW-0175">Coiled coil</keyword>
<dbReference type="InterPro" id="IPR026201">
    <property type="entry name" value="Cep290"/>
</dbReference>
<gene>
    <name evidence="11" type="primary">LOC109473457</name>
</gene>
<dbReference type="PANTHER" id="PTHR18879">
    <property type="entry name" value="CENTROSOMAL PROTEIN OF 290 KDA"/>
    <property type="match status" value="1"/>
</dbReference>
<dbReference type="GO" id="GO:0030030">
    <property type="term" value="P:cell projection organization"/>
    <property type="evidence" value="ECO:0007669"/>
    <property type="project" value="UniProtKB-KW"/>
</dbReference>
<feature type="coiled-coil region" evidence="8">
    <location>
        <begin position="9"/>
        <end position="43"/>
    </location>
</feature>
<feature type="compositionally biased region" description="Polar residues" evidence="9">
    <location>
        <begin position="57"/>
        <end position="68"/>
    </location>
</feature>
<keyword evidence="6" id="KW-0206">Cytoskeleton</keyword>
<keyword evidence="3" id="KW-0963">Cytoplasm</keyword>
<evidence type="ECO:0000256" key="2">
    <source>
        <dbReference type="ARBA" id="ARBA00004300"/>
    </source>
</evidence>
<comment type="subcellular location">
    <subcellularLocation>
        <location evidence="1">Cytoplasm</location>
        <location evidence="1">Cytoskeleton</location>
        <location evidence="1">Cilium basal body</location>
    </subcellularLocation>
    <subcellularLocation>
        <location evidence="2">Cytoplasm</location>
        <location evidence="2">Cytoskeleton</location>
        <location evidence="2">Microtubule organizing center</location>
        <location evidence="2">Centrosome</location>
    </subcellularLocation>
</comment>
<dbReference type="Proteomes" id="UP000515135">
    <property type="component" value="Unplaced"/>
</dbReference>
<sequence length="271" mass="31586">MDMPSIHVCNKLTVENQHLTRQVRKLRRKNSGLEQELGQLKDQVRVQTLLRDYVTTRNAESQTESQWQSKREQRPLPTTSRPAGKQAKGDEDKVNKLLAMHNTLLRRYEKEVKTNAEHVEAIANLNLKIYELEQSLQKANQQVERLQQSQHAPPGKAPKARGKRSRSPYRRTPSPTDTGLLQEIRKLKRERDKLNKENLKFKSELKGLDAGFFEEIEDLKYALQQSAKLNKEYEMTMRQMCTRFGVPFPFPDSRQPSATHGRRSRSRSNIR</sequence>
<dbReference type="RefSeq" id="XP_019628880.1">
    <property type="nucleotide sequence ID" value="XM_019773321.1"/>
</dbReference>
<dbReference type="AlphaFoldDB" id="A0A6P4YHT0"/>
<dbReference type="PANTHER" id="PTHR18879:SF20">
    <property type="entry name" value="CENTROSOMAL PROTEIN OF 290 KDA"/>
    <property type="match status" value="1"/>
</dbReference>
<dbReference type="KEGG" id="bbel:109473457"/>
<evidence type="ECO:0000313" key="11">
    <source>
        <dbReference type="RefSeq" id="XP_019628880.1"/>
    </source>
</evidence>
<feature type="region of interest" description="Disordered" evidence="9">
    <location>
        <begin position="57"/>
        <end position="95"/>
    </location>
</feature>
<reference evidence="11" key="1">
    <citation type="submission" date="2025-08" db="UniProtKB">
        <authorList>
            <consortium name="RefSeq"/>
        </authorList>
    </citation>
    <scope>IDENTIFICATION</scope>
    <source>
        <tissue evidence="11">Gonad</tissue>
    </source>
</reference>
<proteinExistence type="predicted"/>
<protein>
    <submittedName>
        <fullName evidence="11">Centrosomal protein of 290 kDa-like</fullName>
    </submittedName>
</protein>
<dbReference type="GeneID" id="109473457"/>
<evidence type="ECO:0000256" key="1">
    <source>
        <dbReference type="ARBA" id="ARBA00004120"/>
    </source>
</evidence>
<feature type="region of interest" description="Disordered" evidence="9">
    <location>
        <begin position="248"/>
        <end position="271"/>
    </location>
</feature>
<keyword evidence="4" id="KW-0970">Cilium biogenesis/degradation</keyword>
<keyword evidence="7" id="KW-0966">Cell projection</keyword>
<evidence type="ECO:0000256" key="9">
    <source>
        <dbReference type="SAM" id="MobiDB-lite"/>
    </source>
</evidence>
<evidence type="ECO:0000256" key="6">
    <source>
        <dbReference type="ARBA" id="ARBA00023212"/>
    </source>
</evidence>
<evidence type="ECO:0000256" key="8">
    <source>
        <dbReference type="SAM" id="Coils"/>
    </source>
</evidence>
<dbReference type="OrthoDB" id="9986859at2759"/>
<feature type="compositionally biased region" description="Basic residues" evidence="9">
    <location>
        <begin position="158"/>
        <end position="169"/>
    </location>
</feature>
<feature type="compositionally biased region" description="Polar residues" evidence="9">
    <location>
        <begin position="140"/>
        <end position="151"/>
    </location>
</feature>
<dbReference type="GO" id="GO:0005813">
    <property type="term" value="C:centrosome"/>
    <property type="evidence" value="ECO:0007669"/>
    <property type="project" value="UniProtKB-SubCell"/>
</dbReference>
<evidence type="ECO:0000313" key="10">
    <source>
        <dbReference type="Proteomes" id="UP000515135"/>
    </source>
</evidence>
<evidence type="ECO:0000256" key="4">
    <source>
        <dbReference type="ARBA" id="ARBA00022794"/>
    </source>
</evidence>
<evidence type="ECO:0000256" key="7">
    <source>
        <dbReference type="ARBA" id="ARBA00023273"/>
    </source>
</evidence>
<keyword evidence="10" id="KW-1185">Reference proteome</keyword>
<accession>A0A6P4YHT0</accession>
<evidence type="ECO:0000256" key="5">
    <source>
        <dbReference type="ARBA" id="ARBA00023054"/>
    </source>
</evidence>
<evidence type="ECO:0000256" key="3">
    <source>
        <dbReference type="ARBA" id="ARBA00022490"/>
    </source>
</evidence>
<organism evidence="10 11">
    <name type="scientific">Branchiostoma belcheri</name>
    <name type="common">Amphioxus</name>
    <dbReference type="NCBI Taxonomy" id="7741"/>
    <lineage>
        <taxon>Eukaryota</taxon>
        <taxon>Metazoa</taxon>
        <taxon>Chordata</taxon>
        <taxon>Cephalochordata</taxon>
        <taxon>Leptocardii</taxon>
        <taxon>Amphioxiformes</taxon>
        <taxon>Branchiostomatidae</taxon>
        <taxon>Branchiostoma</taxon>
    </lineage>
</organism>
<feature type="compositionally biased region" description="Basic residues" evidence="9">
    <location>
        <begin position="260"/>
        <end position="271"/>
    </location>
</feature>
<name>A0A6P4YHT0_BRABE</name>
<feature type="region of interest" description="Disordered" evidence="9">
    <location>
        <begin position="140"/>
        <end position="180"/>
    </location>
</feature>